<keyword evidence="11" id="KW-1185">Reference proteome</keyword>
<protein>
    <recommendedName>
        <fullName evidence="7 8">Ribonuclease P protein component</fullName>
        <shortName evidence="7">RNase P protein</shortName>
        <shortName evidence="7">RNaseP protein</shortName>
        <ecNumber evidence="7 8">3.1.26.5</ecNumber>
    </recommendedName>
    <alternativeName>
        <fullName evidence="7">Protein C5</fullName>
    </alternativeName>
</protein>
<comment type="subunit">
    <text evidence="7">Consists of a catalytic RNA component (M1 or rnpB) and a protein subunit.</text>
</comment>
<evidence type="ECO:0000256" key="4">
    <source>
        <dbReference type="ARBA" id="ARBA00022759"/>
    </source>
</evidence>
<evidence type="ECO:0000256" key="1">
    <source>
        <dbReference type="ARBA" id="ARBA00002663"/>
    </source>
</evidence>
<evidence type="ECO:0000256" key="9">
    <source>
        <dbReference type="SAM" id="MobiDB-lite"/>
    </source>
</evidence>
<keyword evidence="6 7" id="KW-0694">RNA-binding</keyword>
<keyword evidence="2 7" id="KW-0819">tRNA processing</keyword>
<proteinExistence type="inferred from homology"/>
<keyword evidence="3 7" id="KW-0540">Nuclease</keyword>
<dbReference type="InterPro" id="IPR020539">
    <property type="entry name" value="RNase_P_CS"/>
</dbReference>
<keyword evidence="4 7" id="KW-0255">Endonuclease</keyword>
<comment type="function">
    <text evidence="1 7">RNaseP catalyzes the removal of the 5'-leader sequence from pre-tRNA to produce the mature 5'-terminus. It can also cleave other RNA substrates such as 4.5S RNA. The protein component plays an auxiliary but essential role in vivo by binding to the 5'-leader sequence and broadening the substrate specificity of the ribozyme.</text>
</comment>
<evidence type="ECO:0000256" key="2">
    <source>
        <dbReference type="ARBA" id="ARBA00022694"/>
    </source>
</evidence>
<dbReference type="PROSITE" id="PS00648">
    <property type="entry name" value="RIBONUCLEASE_P"/>
    <property type="match status" value="1"/>
</dbReference>
<dbReference type="NCBIfam" id="TIGR00188">
    <property type="entry name" value="rnpA"/>
    <property type="match status" value="1"/>
</dbReference>
<dbReference type="EC" id="3.1.26.5" evidence="7 8"/>
<dbReference type="EMBL" id="BMXK01000011">
    <property type="protein sequence ID" value="GHD11350.1"/>
    <property type="molecule type" value="Genomic_DNA"/>
</dbReference>
<dbReference type="Proteomes" id="UP000642819">
    <property type="component" value="Unassembled WGS sequence"/>
</dbReference>
<sequence>MLPKVHRVRSAKDYSNTVRSGARTGRRNVVLYARFRDSVPSRFGFIVSKAVGNAVRRNLVKRRLRAVSASLLEEFPNGYDVVMRALPVAASASWDELNAEVHSLMRSATRAAHQKHRRRDPAEMDGDGD</sequence>
<dbReference type="Gene3D" id="3.30.230.10">
    <property type="match status" value="1"/>
</dbReference>
<reference evidence="11" key="1">
    <citation type="journal article" date="2019" name="Int. J. Syst. Evol. Microbiol.">
        <title>The Global Catalogue of Microorganisms (GCM) 10K type strain sequencing project: providing services to taxonomists for standard genome sequencing and annotation.</title>
        <authorList>
            <consortium name="The Broad Institute Genomics Platform"/>
            <consortium name="The Broad Institute Genome Sequencing Center for Infectious Disease"/>
            <person name="Wu L."/>
            <person name="Ma J."/>
        </authorList>
    </citation>
    <scope>NUCLEOTIDE SEQUENCE [LARGE SCALE GENOMIC DNA]</scope>
    <source>
        <strain evidence="11">KCTC 19466</strain>
    </source>
</reference>
<organism evidence="10 11">
    <name type="scientific">Zhihengliuella salsuginis</name>
    <dbReference type="NCBI Taxonomy" id="578222"/>
    <lineage>
        <taxon>Bacteria</taxon>
        <taxon>Bacillati</taxon>
        <taxon>Actinomycetota</taxon>
        <taxon>Actinomycetes</taxon>
        <taxon>Micrococcales</taxon>
        <taxon>Micrococcaceae</taxon>
        <taxon>Zhihengliuella</taxon>
    </lineage>
</organism>
<comment type="caution">
    <text evidence="10">The sequence shown here is derived from an EMBL/GenBank/DDBJ whole genome shotgun (WGS) entry which is preliminary data.</text>
</comment>
<comment type="catalytic activity">
    <reaction evidence="7">
        <text>Endonucleolytic cleavage of RNA, removing 5'-extranucleotides from tRNA precursor.</text>
        <dbReference type="EC" id="3.1.26.5"/>
    </reaction>
</comment>
<evidence type="ECO:0000256" key="6">
    <source>
        <dbReference type="ARBA" id="ARBA00022884"/>
    </source>
</evidence>
<evidence type="ECO:0000256" key="8">
    <source>
        <dbReference type="NCBIfam" id="TIGR00188"/>
    </source>
</evidence>
<dbReference type="HAMAP" id="MF_00227">
    <property type="entry name" value="RNase_P"/>
    <property type="match status" value="1"/>
</dbReference>
<dbReference type="PANTHER" id="PTHR33992:SF1">
    <property type="entry name" value="RIBONUCLEASE P PROTEIN COMPONENT"/>
    <property type="match status" value="1"/>
</dbReference>
<dbReference type="InterPro" id="IPR014721">
    <property type="entry name" value="Ribsml_uS5_D2-typ_fold_subgr"/>
</dbReference>
<evidence type="ECO:0000313" key="11">
    <source>
        <dbReference type="Proteomes" id="UP000642819"/>
    </source>
</evidence>
<dbReference type="SUPFAM" id="SSF54211">
    <property type="entry name" value="Ribosomal protein S5 domain 2-like"/>
    <property type="match status" value="1"/>
</dbReference>
<gene>
    <name evidence="7 10" type="primary">rnpA</name>
    <name evidence="10" type="ORF">GCM10008096_25900</name>
</gene>
<dbReference type="InterPro" id="IPR000100">
    <property type="entry name" value="RNase_P"/>
</dbReference>
<dbReference type="PANTHER" id="PTHR33992">
    <property type="entry name" value="RIBONUCLEASE P PROTEIN COMPONENT"/>
    <property type="match status" value="1"/>
</dbReference>
<dbReference type="RefSeq" id="WP_189351000.1">
    <property type="nucleotide sequence ID" value="NZ_BMXK01000011.1"/>
</dbReference>
<comment type="similarity">
    <text evidence="7">Belongs to the RnpA family.</text>
</comment>
<name>A0ABQ3GLD5_9MICC</name>
<evidence type="ECO:0000256" key="7">
    <source>
        <dbReference type="HAMAP-Rule" id="MF_00227"/>
    </source>
</evidence>
<evidence type="ECO:0000256" key="3">
    <source>
        <dbReference type="ARBA" id="ARBA00022722"/>
    </source>
</evidence>
<evidence type="ECO:0000256" key="5">
    <source>
        <dbReference type="ARBA" id="ARBA00022801"/>
    </source>
</evidence>
<evidence type="ECO:0000313" key="10">
    <source>
        <dbReference type="EMBL" id="GHD11350.1"/>
    </source>
</evidence>
<keyword evidence="5 7" id="KW-0378">Hydrolase</keyword>
<dbReference type="InterPro" id="IPR020568">
    <property type="entry name" value="Ribosomal_Su5_D2-typ_SF"/>
</dbReference>
<accession>A0ABQ3GLD5</accession>
<dbReference type="Pfam" id="PF00825">
    <property type="entry name" value="Ribonuclease_P"/>
    <property type="match status" value="1"/>
</dbReference>
<feature type="region of interest" description="Disordered" evidence="9">
    <location>
        <begin position="108"/>
        <end position="129"/>
    </location>
</feature>